<dbReference type="InterPro" id="IPR050281">
    <property type="entry name" value="Flavin_monoamine_oxidase"/>
</dbReference>
<evidence type="ECO:0000313" key="10">
    <source>
        <dbReference type="Proteomes" id="UP000199477"/>
    </source>
</evidence>
<dbReference type="Gene3D" id="1.20.1440.240">
    <property type="match status" value="1"/>
</dbReference>
<evidence type="ECO:0000256" key="5">
    <source>
        <dbReference type="ARBA" id="ARBA00023070"/>
    </source>
</evidence>
<keyword evidence="10" id="KW-1185">Reference proteome</keyword>
<dbReference type="InterPro" id="IPR006311">
    <property type="entry name" value="TAT_signal"/>
</dbReference>
<dbReference type="Proteomes" id="UP000199477">
    <property type="component" value="Unassembled WGS sequence"/>
</dbReference>
<proteinExistence type="inferred from homology"/>
<feature type="domain" description="Amine oxidase" evidence="8">
    <location>
        <begin position="71"/>
        <end position="531"/>
    </location>
</feature>
<dbReference type="PROSITE" id="PS51318">
    <property type="entry name" value="TAT"/>
    <property type="match status" value="1"/>
</dbReference>
<dbReference type="PANTHER" id="PTHR10742:SF342">
    <property type="entry name" value="AMINE OXIDASE"/>
    <property type="match status" value="1"/>
</dbReference>
<dbReference type="SUPFAM" id="SSF54373">
    <property type="entry name" value="FAD-linked reductases, C-terminal domain"/>
    <property type="match status" value="1"/>
</dbReference>
<evidence type="ECO:0000256" key="3">
    <source>
        <dbReference type="ARBA" id="ARBA00012535"/>
    </source>
</evidence>
<dbReference type="GO" id="GO:0009851">
    <property type="term" value="P:auxin biosynthetic process"/>
    <property type="evidence" value="ECO:0007669"/>
    <property type="project" value="UniProtKB-KW"/>
</dbReference>
<evidence type="ECO:0000259" key="8">
    <source>
        <dbReference type="Pfam" id="PF01593"/>
    </source>
</evidence>
<keyword evidence="7" id="KW-0812">Transmembrane</keyword>
<dbReference type="Gene3D" id="3.50.50.60">
    <property type="entry name" value="FAD/NAD(P)-binding domain"/>
    <property type="match status" value="1"/>
</dbReference>
<evidence type="ECO:0000256" key="2">
    <source>
        <dbReference type="ARBA" id="ARBA00005833"/>
    </source>
</evidence>
<organism evidence="9 10">
    <name type="scientific">Dyella marensis</name>
    <dbReference type="NCBI Taxonomy" id="500610"/>
    <lineage>
        <taxon>Bacteria</taxon>
        <taxon>Pseudomonadati</taxon>
        <taxon>Pseudomonadota</taxon>
        <taxon>Gammaproteobacteria</taxon>
        <taxon>Lysobacterales</taxon>
        <taxon>Rhodanobacteraceae</taxon>
        <taxon>Dyella</taxon>
    </lineage>
</organism>
<comment type="pathway">
    <text evidence="1">Plant hormone metabolism; auxin biosynthesis.</text>
</comment>
<accession>A0A1I2ICS2</accession>
<keyword evidence="7" id="KW-0472">Membrane</keyword>
<dbReference type="InterPro" id="IPR002937">
    <property type="entry name" value="Amino_oxidase"/>
</dbReference>
<dbReference type="PANTHER" id="PTHR10742">
    <property type="entry name" value="FLAVIN MONOAMINE OXIDASE"/>
    <property type="match status" value="1"/>
</dbReference>
<keyword evidence="5" id="KW-0073">Auxin biosynthesis</keyword>
<feature type="transmembrane region" description="Helical" evidence="7">
    <location>
        <begin position="21"/>
        <end position="38"/>
    </location>
</feature>
<evidence type="ECO:0000256" key="7">
    <source>
        <dbReference type="SAM" id="Phobius"/>
    </source>
</evidence>
<dbReference type="GO" id="GO:0050361">
    <property type="term" value="F:tryptophan 2-monooxygenase activity"/>
    <property type="evidence" value="ECO:0007669"/>
    <property type="project" value="UniProtKB-EC"/>
</dbReference>
<reference evidence="10" key="1">
    <citation type="submission" date="2016-10" db="EMBL/GenBank/DDBJ databases">
        <authorList>
            <person name="Varghese N."/>
            <person name="Submissions S."/>
        </authorList>
    </citation>
    <scope>NUCLEOTIDE SEQUENCE [LARGE SCALE GENOMIC DNA]</scope>
    <source>
        <strain evidence="10">UNC178MFTsu3.1</strain>
    </source>
</reference>
<dbReference type="SUPFAM" id="SSF51905">
    <property type="entry name" value="FAD/NAD(P)-binding domain"/>
    <property type="match status" value="1"/>
</dbReference>
<evidence type="ECO:0000256" key="4">
    <source>
        <dbReference type="ARBA" id="ARBA00017871"/>
    </source>
</evidence>
<dbReference type="EMBL" id="FONH01000016">
    <property type="protein sequence ID" value="SFF40075.1"/>
    <property type="molecule type" value="Genomic_DNA"/>
</dbReference>
<name>A0A1I2ICS2_9GAMM</name>
<keyword evidence="7" id="KW-1133">Transmembrane helix</keyword>
<dbReference type="STRING" id="500610.SAMN02799615_03409"/>
<dbReference type="InterPro" id="IPR036188">
    <property type="entry name" value="FAD/NAD-bd_sf"/>
</dbReference>
<dbReference type="EC" id="1.13.12.3" evidence="3"/>
<evidence type="ECO:0000256" key="1">
    <source>
        <dbReference type="ARBA" id="ARBA00004814"/>
    </source>
</evidence>
<dbReference type="AlphaFoldDB" id="A0A1I2ICS2"/>
<gene>
    <name evidence="9" type="ORF">SAMN02799615_03409</name>
</gene>
<dbReference type="Gene3D" id="3.90.660.10">
    <property type="match status" value="1"/>
</dbReference>
<evidence type="ECO:0000256" key="6">
    <source>
        <dbReference type="ARBA" id="ARBA00047321"/>
    </source>
</evidence>
<dbReference type="Pfam" id="PF01593">
    <property type="entry name" value="Amino_oxidase"/>
    <property type="match status" value="1"/>
</dbReference>
<dbReference type="GO" id="GO:0009063">
    <property type="term" value="P:amino acid catabolic process"/>
    <property type="evidence" value="ECO:0007669"/>
    <property type="project" value="TreeGrafter"/>
</dbReference>
<sequence length="539" mass="59023">MQDDLHSVAGERPRSMRRRDLLRMIGAAAGGAAMYQAMSSLGLAAESPFRGQPRLEGAPRGASVLVLGAGIAGMVAAYELRQAGYRVQVLEYNRRPGGRNWSLRGGDRFTELGGFTQHCQFEDGLYINPGPWRLPYHHHGILSYCKKLGVALEPFVQVNHNAYLHSDGAFGGQPQRYRAINADYRGHVAELLAKSTRQGQLDQAVTKEDQELLLESLREWGALDKQFAYARGEASSNRRGYDRDAGGGLGAKPLPSTPLQLKDVLGSRLWSHLVAGEIYEFQTTLFQPVGGMGRIGEAFGRELKGLIRYGAKVTAIQQDERGVSVAYEDADTPGATHTASADWCVCTIPLSILGQLPLNVGAAMAEAIAAVPYAASVKVGLQFKRRFWEEDEHIYGGITYTDLPIANISYPSTGFHGGGKGVLLGAYMWGADAYRFTAMSPEERVRKAVEYGSRIHPQYRDEFEHGIAVGWHRSPFTLGCFGVWSDAARERHYDNLCQVDGRIVLAGEHASYLPAWQEGAVTSALDAIERIHRRATGGV</sequence>
<dbReference type="GO" id="GO:0001716">
    <property type="term" value="F:L-amino-acid oxidase activity"/>
    <property type="evidence" value="ECO:0007669"/>
    <property type="project" value="TreeGrafter"/>
</dbReference>
<evidence type="ECO:0000313" key="9">
    <source>
        <dbReference type="EMBL" id="SFF40075.1"/>
    </source>
</evidence>
<comment type="similarity">
    <text evidence="2">Belongs to the tryptophan 2-monooxygenase family.</text>
</comment>
<comment type="catalytic activity">
    <reaction evidence="6">
        <text>L-tryptophan + O2 = indole-3-acetamide + CO2 + H2O</text>
        <dbReference type="Rhea" id="RHEA:16165"/>
        <dbReference type="ChEBI" id="CHEBI:15377"/>
        <dbReference type="ChEBI" id="CHEBI:15379"/>
        <dbReference type="ChEBI" id="CHEBI:16031"/>
        <dbReference type="ChEBI" id="CHEBI:16526"/>
        <dbReference type="ChEBI" id="CHEBI:57912"/>
        <dbReference type="EC" id="1.13.12.3"/>
    </reaction>
</comment>
<protein>
    <recommendedName>
        <fullName evidence="4">Tryptophan 2-monooxygenase</fullName>
        <ecNumber evidence="3">1.13.12.3</ecNumber>
    </recommendedName>
</protein>